<protein>
    <recommendedName>
        <fullName evidence="2">DUF306 domain-containing protein</fullName>
    </recommendedName>
</protein>
<keyword evidence="1" id="KW-0732">Signal</keyword>
<evidence type="ECO:0000313" key="4">
    <source>
        <dbReference type="Proteomes" id="UP000003844"/>
    </source>
</evidence>
<evidence type="ECO:0000313" key="3">
    <source>
        <dbReference type="EMBL" id="EHQ02539.1"/>
    </source>
</evidence>
<dbReference type="PROSITE" id="PS51257">
    <property type="entry name" value="PROKAR_LIPOPROTEIN"/>
    <property type="match status" value="1"/>
</dbReference>
<dbReference type="RefSeq" id="WP_006988849.1">
    <property type="nucleotide sequence ID" value="NZ_JH594606.1"/>
</dbReference>
<name>H2BSJ2_GILLR</name>
<dbReference type="OrthoDB" id="1432946at2"/>
<dbReference type="HOGENOM" id="CLU_1766482_0_0_10"/>
<dbReference type="InterPro" id="IPR005184">
    <property type="entry name" value="DUF306_Meta_HslJ"/>
</dbReference>
<feature type="chain" id="PRO_5003560613" description="DUF306 domain-containing protein" evidence="1">
    <location>
        <begin position="20"/>
        <end position="148"/>
    </location>
</feature>
<sequence>MKQLSLLFALFLFMSCANTKKGANEFNSDSQDLGEIETLSGEYQLIALKDENISSEDIYLKIDDKGESLMVNAGCNVLRVDFIQENERISFQPPVSTKMYCEGKMSYENILNLILPDISEIQRKADNLVFLSKENQVLLTVRKTDNSE</sequence>
<organism evidence="3 4">
    <name type="scientific">Gillisia limnaea (strain DSM 15749 / LMG 21470 / R-8282)</name>
    <dbReference type="NCBI Taxonomy" id="865937"/>
    <lineage>
        <taxon>Bacteria</taxon>
        <taxon>Pseudomonadati</taxon>
        <taxon>Bacteroidota</taxon>
        <taxon>Flavobacteriia</taxon>
        <taxon>Flavobacteriales</taxon>
        <taxon>Flavobacteriaceae</taxon>
        <taxon>Gillisia</taxon>
    </lineage>
</organism>
<evidence type="ECO:0000256" key="1">
    <source>
        <dbReference type="SAM" id="SignalP"/>
    </source>
</evidence>
<dbReference type="AlphaFoldDB" id="H2BSJ2"/>
<dbReference type="EMBL" id="JH594606">
    <property type="protein sequence ID" value="EHQ02539.1"/>
    <property type="molecule type" value="Genomic_DNA"/>
</dbReference>
<dbReference type="InterPro" id="IPR038670">
    <property type="entry name" value="HslJ-like_sf"/>
</dbReference>
<feature type="domain" description="DUF306" evidence="2">
    <location>
        <begin position="39"/>
        <end position="141"/>
    </location>
</feature>
<dbReference type="STRING" id="865937.Gilli_1897"/>
<feature type="signal peptide" evidence="1">
    <location>
        <begin position="1"/>
        <end position="19"/>
    </location>
</feature>
<dbReference type="Proteomes" id="UP000003844">
    <property type="component" value="Unassembled WGS sequence"/>
</dbReference>
<dbReference type="eggNOG" id="ENOG502ZTRI">
    <property type="taxonomic scope" value="Bacteria"/>
</dbReference>
<dbReference type="Gene3D" id="2.40.128.270">
    <property type="match status" value="1"/>
</dbReference>
<evidence type="ECO:0000259" key="2">
    <source>
        <dbReference type="Pfam" id="PF03724"/>
    </source>
</evidence>
<accession>H2BSJ2</accession>
<reference evidence="4" key="1">
    <citation type="journal article" date="2012" name="Stand. Genomic Sci.">
        <title>Genome sequence of the Antarctic rhodopsins-containing flavobacterium Gillisia limnaea type strain (R-8282(T)).</title>
        <authorList>
            <person name="Riedel T."/>
            <person name="Held B."/>
            <person name="Nolan M."/>
            <person name="Lucas S."/>
            <person name="Lapidus A."/>
            <person name="Tice H."/>
            <person name="Del Rio T.G."/>
            <person name="Cheng J.F."/>
            <person name="Han C."/>
            <person name="Tapia R."/>
            <person name="Goodwin L.A."/>
            <person name="Pitluck S."/>
            <person name="Liolios K."/>
            <person name="Mavromatis K."/>
            <person name="Pagani I."/>
            <person name="Ivanova N."/>
            <person name="Mikhailova N."/>
            <person name="Pati A."/>
            <person name="Chen A."/>
            <person name="Palaniappan K."/>
            <person name="Land M."/>
            <person name="Rohde M."/>
            <person name="Tindall B.J."/>
            <person name="Detter J.C."/>
            <person name="Goker M."/>
            <person name="Bristow J."/>
            <person name="Eisen J.A."/>
            <person name="Markowitz V."/>
            <person name="Hugenholtz P."/>
            <person name="Kyrpides N.C."/>
            <person name="Klenk H.P."/>
            <person name="Woyke T."/>
        </authorList>
    </citation>
    <scope>NUCLEOTIDE SEQUENCE [LARGE SCALE GENOMIC DNA]</scope>
    <source>
        <strain evidence="4">DSM 15749 / LMG 21470 / R-8282</strain>
    </source>
</reference>
<gene>
    <name evidence="3" type="ORF">Gilli_1897</name>
</gene>
<keyword evidence="4" id="KW-1185">Reference proteome</keyword>
<proteinExistence type="predicted"/>
<dbReference type="Pfam" id="PF03724">
    <property type="entry name" value="META"/>
    <property type="match status" value="1"/>
</dbReference>